<proteinExistence type="predicted"/>
<dbReference type="Proteomes" id="UP001066276">
    <property type="component" value="Chromosome 10"/>
</dbReference>
<keyword evidence="3" id="KW-1185">Reference proteome</keyword>
<protein>
    <submittedName>
        <fullName evidence="2">Uncharacterized protein</fullName>
    </submittedName>
</protein>
<dbReference type="AlphaFoldDB" id="A0AAV7LY93"/>
<sequence length="98" mass="10334">MGVGAGDEGRLAGDEGRLAGDEGRLAGDEGRLAGDEGRLAGDEGRLAGTAWRSLDGVVVLEVQNHQGESPPGRPPRMRSHVLCQASTFHMLYHLLEMG</sequence>
<name>A0AAV7LY93_PLEWA</name>
<dbReference type="EMBL" id="JANPWB010000014">
    <property type="protein sequence ID" value="KAJ1095312.1"/>
    <property type="molecule type" value="Genomic_DNA"/>
</dbReference>
<comment type="caution">
    <text evidence="2">The sequence shown here is derived from an EMBL/GenBank/DDBJ whole genome shotgun (WGS) entry which is preliminary data.</text>
</comment>
<accession>A0AAV7LY93</accession>
<reference evidence="2" key="1">
    <citation type="journal article" date="2022" name="bioRxiv">
        <title>Sequencing and chromosome-scale assembly of the giantPleurodeles waltlgenome.</title>
        <authorList>
            <person name="Brown T."/>
            <person name="Elewa A."/>
            <person name="Iarovenko S."/>
            <person name="Subramanian E."/>
            <person name="Araus A.J."/>
            <person name="Petzold A."/>
            <person name="Susuki M."/>
            <person name="Suzuki K.-i.T."/>
            <person name="Hayashi T."/>
            <person name="Toyoda A."/>
            <person name="Oliveira C."/>
            <person name="Osipova E."/>
            <person name="Leigh N.D."/>
            <person name="Simon A."/>
            <person name="Yun M.H."/>
        </authorList>
    </citation>
    <scope>NUCLEOTIDE SEQUENCE</scope>
    <source>
        <strain evidence="2">20211129_DDA</strain>
        <tissue evidence="2">Liver</tissue>
    </source>
</reference>
<feature type="region of interest" description="Disordered" evidence="1">
    <location>
        <begin position="1"/>
        <end position="40"/>
    </location>
</feature>
<gene>
    <name evidence="2" type="ORF">NDU88_000478</name>
</gene>
<feature type="compositionally biased region" description="Basic and acidic residues" evidence="1">
    <location>
        <begin position="7"/>
        <end position="40"/>
    </location>
</feature>
<evidence type="ECO:0000256" key="1">
    <source>
        <dbReference type="SAM" id="MobiDB-lite"/>
    </source>
</evidence>
<evidence type="ECO:0000313" key="2">
    <source>
        <dbReference type="EMBL" id="KAJ1095312.1"/>
    </source>
</evidence>
<organism evidence="2 3">
    <name type="scientific">Pleurodeles waltl</name>
    <name type="common">Iberian ribbed newt</name>
    <dbReference type="NCBI Taxonomy" id="8319"/>
    <lineage>
        <taxon>Eukaryota</taxon>
        <taxon>Metazoa</taxon>
        <taxon>Chordata</taxon>
        <taxon>Craniata</taxon>
        <taxon>Vertebrata</taxon>
        <taxon>Euteleostomi</taxon>
        <taxon>Amphibia</taxon>
        <taxon>Batrachia</taxon>
        <taxon>Caudata</taxon>
        <taxon>Salamandroidea</taxon>
        <taxon>Salamandridae</taxon>
        <taxon>Pleurodelinae</taxon>
        <taxon>Pleurodeles</taxon>
    </lineage>
</organism>
<evidence type="ECO:0000313" key="3">
    <source>
        <dbReference type="Proteomes" id="UP001066276"/>
    </source>
</evidence>